<dbReference type="Proteomes" id="UP000827707">
    <property type="component" value="Segment"/>
</dbReference>
<dbReference type="SUPFAM" id="SSF56300">
    <property type="entry name" value="Metallo-dependent phosphatases"/>
    <property type="match status" value="1"/>
</dbReference>
<proteinExistence type="predicted"/>
<evidence type="ECO:0000313" key="1">
    <source>
        <dbReference type="EMBL" id="UCR90878.1"/>
    </source>
</evidence>
<protein>
    <submittedName>
        <fullName evidence="1">Metallo-dependent phosphatase</fullName>
    </submittedName>
</protein>
<sequence length="397" mass="44144">MKNPSHEEILAVLPGKSHGSVSKAARLLREQGYTHVTPQLLRLLIAQMDQSQLPGEYDRATELVSSRNAKTTNTKLRRDLAAMTEAVGTKEALFDSLSSVVDDLNSRPPIDFKPFIGGQVGRPMTVELLLSDLQIGKLQPGYNTQVARKRLYEFGRAALFQIEQKASVGYRIEKIVLGLLGDIIESDKKHKNSARATDTGTAEQMHDAMVAIFEFVVEPLARLGIPLEVVGIAGNHDWDDHGMAMFRPGRDMLSYPLYRSMEYVTRRAGYSNVEWTIPDGSYAIVDFYGQKALYEHGVGVSVTEASMKAHKIKRSEQEKVHLTYFRMGDKHNVSSFNAGQFVVNGAFFGSGPGGEEYSSISGYSSVAAQWMGFHLERDDTRLSLYDSFTIQLDHIGE</sequence>
<reference evidence="2" key="1">
    <citation type="journal article" date="2024" name="Viruses">
        <title>New Genera and Species of Caulobacter and Brevundimonas Bacteriophages Provide Insights into Phage Genome Evolution.</title>
        <authorList>
            <person name="Ely B."/>
            <person name="Hils M."/>
            <person name="Clarke A."/>
            <person name="Albert M."/>
            <person name="Holness N."/>
            <person name="Lenski J."/>
            <person name="Mohammadi T."/>
        </authorList>
    </citation>
    <scope>NUCLEOTIDE SEQUENCE [LARGE SCALE GENOMIC DNA]</scope>
</reference>
<evidence type="ECO:0000313" key="2">
    <source>
        <dbReference type="Proteomes" id="UP000827707"/>
    </source>
</evidence>
<name>A0AAN0MNY2_9CAUD</name>
<dbReference type="EMBL" id="OK319016">
    <property type="protein sequence ID" value="UCR90878.1"/>
    <property type="molecule type" value="Genomic_DNA"/>
</dbReference>
<dbReference type="InterPro" id="IPR029052">
    <property type="entry name" value="Metallo-depent_PP-like"/>
</dbReference>
<keyword evidence="2" id="KW-1185">Reference proteome</keyword>
<accession>A0AAN0MNY2</accession>
<organism evidence="1 2">
    <name type="scientific">Brevundimonas phage AA</name>
    <dbReference type="NCBI Taxonomy" id="2880937"/>
    <lineage>
        <taxon>Viruses</taxon>
        <taxon>Duplodnaviria</taxon>
        <taxon>Heunggongvirae</taxon>
        <taxon>Uroviricota</taxon>
        <taxon>Caudoviricetes</taxon>
        <taxon>Autographivirales</taxon>
        <taxon>Autonotataviridae</taxon>
        <taxon>Conareevirus</taxon>
        <taxon>Conareevirus doublea</taxon>
    </lineage>
</organism>